<dbReference type="AlphaFoldDB" id="A0A1Y2F3H9"/>
<evidence type="ECO:0000256" key="3">
    <source>
        <dbReference type="SAM" id="MobiDB-lite"/>
    </source>
</evidence>
<dbReference type="PANTHER" id="PTHR12499">
    <property type="entry name" value="OPTIC ATROPHY 3 PROTEIN OPA3"/>
    <property type="match status" value="1"/>
</dbReference>
<evidence type="ECO:0000313" key="4">
    <source>
        <dbReference type="EMBL" id="ORY78468.1"/>
    </source>
</evidence>
<keyword evidence="5" id="KW-1185">Reference proteome</keyword>
<comment type="caution">
    <text evidence="4">The sequence shown here is derived from an EMBL/GenBank/DDBJ whole genome shotgun (WGS) entry which is preliminary data.</text>
</comment>
<comment type="similarity">
    <text evidence="1">Belongs to the OPA3 family.</text>
</comment>
<evidence type="ECO:0000313" key="5">
    <source>
        <dbReference type="Proteomes" id="UP000193467"/>
    </source>
</evidence>
<organism evidence="4 5">
    <name type="scientific">Leucosporidium creatinivorum</name>
    <dbReference type="NCBI Taxonomy" id="106004"/>
    <lineage>
        <taxon>Eukaryota</taxon>
        <taxon>Fungi</taxon>
        <taxon>Dikarya</taxon>
        <taxon>Basidiomycota</taxon>
        <taxon>Pucciniomycotina</taxon>
        <taxon>Microbotryomycetes</taxon>
        <taxon>Leucosporidiales</taxon>
        <taxon>Leucosporidium</taxon>
    </lineage>
</organism>
<evidence type="ECO:0000256" key="2">
    <source>
        <dbReference type="ARBA" id="ARBA00023054"/>
    </source>
</evidence>
<dbReference type="GO" id="GO:0019216">
    <property type="term" value="P:regulation of lipid metabolic process"/>
    <property type="evidence" value="ECO:0007669"/>
    <property type="project" value="TreeGrafter"/>
</dbReference>
<gene>
    <name evidence="4" type="ORF">BCR35DRAFT_279773</name>
</gene>
<evidence type="ECO:0000256" key="1">
    <source>
        <dbReference type="ARBA" id="ARBA00007584"/>
    </source>
</evidence>
<sequence>MASVKIASLLLKTLSKPIANRLKRGAKEHERFREMTIEFAQFLHRSEMTMRVKLLGETHPKHIRPLNDARAIDAGANFISESFLFAFAAAIIMGETWRSRRAEGKRRDAVQDQLDSYGVEIAGLKEALVEERSEREAGVSRERDLEKIVEEIVAIGLRGGFIDVSPQWESHVRIGQQARAFGTYDRAVTDEPDHEELESAPRSVVVEELNRSKEQLAEREGSLLESNGGP</sequence>
<protein>
    <submittedName>
        <fullName evidence="4">Optic atrophy 3 protein-domain-containing protein</fullName>
    </submittedName>
</protein>
<keyword evidence="2" id="KW-0175">Coiled coil</keyword>
<dbReference type="OrthoDB" id="2129069at2759"/>
<accession>A0A1Y2F3H9</accession>
<proteinExistence type="inferred from homology"/>
<dbReference type="STRING" id="106004.A0A1Y2F3H9"/>
<dbReference type="InterPro" id="IPR010754">
    <property type="entry name" value="OPA3-like"/>
</dbReference>
<dbReference type="FunCoup" id="A0A1Y2F3H9">
    <property type="interactions" value="234"/>
</dbReference>
<dbReference type="GO" id="GO:0005739">
    <property type="term" value="C:mitochondrion"/>
    <property type="evidence" value="ECO:0007669"/>
    <property type="project" value="TreeGrafter"/>
</dbReference>
<dbReference type="InParanoid" id="A0A1Y2F3H9"/>
<dbReference type="EMBL" id="MCGR01000029">
    <property type="protein sequence ID" value="ORY78468.1"/>
    <property type="molecule type" value="Genomic_DNA"/>
</dbReference>
<dbReference type="Pfam" id="PF07047">
    <property type="entry name" value="OPA3"/>
    <property type="match status" value="1"/>
</dbReference>
<feature type="region of interest" description="Disordered" evidence="3">
    <location>
        <begin position="189"/>
        <end position="230"/>
    </location>
</feature>
<name>A0A1Y2F3H9_9BASI</name>
<feature type="compositionally biased region" description="Basic and acidic residues" evidence="3">
    <location>
        <begin position="208"/>
        <end position="222"/>
    </location>
</feature>
<dbReference type="Proteomes" id="UP000193467">
    <property type="component" value="Unassembled WGS sequence"/>
</dbReference>
<reference evidence="4 5" key="1">
    <citation type="submission" date="2016-07" db="EMBL/GenBank/DDBJ databases">
        <title>Pervasive Adenine N6-methylation of Active Genes in Fungi.</title>
        <authorList>
            <consortium name="DOE Joint Genome Institute"/>
            <person name="Mondo S.J."/>
            <person name="Dannebaum R.O."/>
            <person name="Kuo R.C."/>
            <person name="Labutti K."/>
            <person name="Haridas S."/>
            <person name="Kuo A."/>
            <person name="Salamov A."/>
            <person name="Ahrendt S.R."/>
            <person name="Lipzen A."/>
            <person name="Sullivan W."/>
            <person name="Andreopoulos W.B."/>
            <person name="Clum A."/>
            <person name="Lindquist E."/>
            <person name="Daum C."/>
            <person name="Ramamoorthy G.K."/>
            <person name="Gryganskyi A."/>
            <person name="Culley D."/>
            <person name="Magnuson J.K."/>
            <person name="James T.Y."/>
            <person name="O'Malley M.A."/>
            <person name="Stajich J.E."/>
            <person name="Spatafora J.W."/>
            <person name="Visel A."/>
            <person name="Grigoriev I.V."/>
        </authorList>
    </citation>
    <scope>NUCLEOTIDE SEQUENCE [LARGE SCALE GENOMIC DNA]</scope>
    <source>
        <strain evidence="4 5">62-1032</strain>
    </source>
</reference>
<dbReference type="PANTHER" id="PTHR12499:SF0">
    <property type="entry name" value="OPTIC ATROPHY 3 PROTEIN"/>
    <property type="match status" value="1"/>
</dbReference>